<evidence type="ECO:0000313" key="4">
    <source>
        <dbReference type="Proteomes" id="UP001165080"/>
    </source>
</evidence>
<dbReference type="InterPro" id="IPR008979">
    <property type="entry name" value="Galactose-bd-like_sf"/>
</dbReference>
<comment type="similarity">
    <text evidence="1">Belongs to the CIA30 family.</text>
</comment>
<dbReference type="Pfam" id="PF08547">
    <property type="entry name" value="CIA30"/>
    <property type="match status" value="1"/>
</dbReference>
<dbReference type="GO" id="GO:0010257">
    <property type="term" value="P:NADH dehydrogenase complex assembly"/>
    <property type="evidence" value="ECO:0007669"/>
    <property type="project" value="TreeGrafter"/>
</dbReference>
<dbReference type="SUPFAM" id="SSF49785">
    <property type="entry name" value="Galactose-binding domain-like"/>
    <property type="match status" value="1"/>
</dbReference>
<dbReference type="InterPro" id="IPR039131">
    <property type="entry name" value="NDUFAF1"/>
</dbReference>
<dbReference type="AlphaFoldDB" id="A0A9W6BUB9"/>
<dbReference type="OrthoDB" id="426386at2759"/>
<organism evidence="3 4">
    <name type="scientific">Pleodorina starrii</name>
    <dbReference type="NCBI Taxonomy" id="330485"/>
    <lineage>
        <taxon>Eukaryota</taxon>
        <taxon>Viridiplantae</taxon>
        <taxon>Chlorophyta</taxon>
        <taxon>core chlorophytes</taxon>
        <taxon>Chlorophyceae</taxon>
        <taxon>CS clade</taxon>
        <taxon>Chlamydomonadales</taxon>
        <taxon>Volvocaceae</taxon>
        <taxon>Pleodorina</taxon>
    </lineage>
</organism>
<keyword evidence="4" id="KW-1185">Reference proteome</keyword>
<sequence>MATQDSLKRAIAVGAPLYNQGDAAGCLRTYVQTALEIIERPSATTGERLVLKNAVSRATEVMSKDEGAWIMRRAFDSILNGAVAAQERAASVASTTGEFEVLSFENGLPSAPRWRILDDVIMGGRSQSDGFAYDSAERAAVFSGRVTTDGGGGFASLRSDEWGGFASLTAARGIRLMVKGDGRQYKLNAKTDADWDGVQYQYDFVAPPVWSQLDLPLSAFKPTFRGRLVPNRPPLQGQQIRQLGLMVSKFTADGGVINSFRNGSFRLGFRWIKGIV</sequence>
<evidence type="ECO:0000256" key="1">
    <source>
        <dbReference type="ARBA" id="ARBA00007884"/>
    </source>
</evidence>
<dbReference type="PANTHER" id="PTHR13194:SF19">
    <property type="entry name" value="NAD(P)-BINDING ROSSMANN-FOLD SUPERFAMILY PROTEIN"/>
    <property type="match status" value="1"/>
</dbReference>
<dbReference type="PANTHER" id="PTHR13194">
    <property type="entry name" value="COMPLEX I INTERMEDIATE-ASSOCIATED PROTEIN 30"/>
    <property type="match status" value="1"/>
</dbReference>
<reference evidence="3 4" key="1">
    <citation type="journal article" date="2023" name="Commun. Biol.">
        <title>Reorganization of the ancestral sex-determining regions during the evolution of trioecy in Pleodorina starrii.</title>
        <authorList>
            <person name="Takahashi K."/>
            <person name="Suzuki S."/>
            <person name="Kawai-Toyooka H."/>
            <person name="Yamamoto K."/>
            <person name="Hamaji T."/>
            <person name="Ootsuki R."/>
            <person name="Yamaguchi H."/>
            <person name="Kawachi M."/>
            <person name="Higashiyama T."/>
            <person name="Nozaki H."/>
        </authorList>
    </citation>
    <scope>NUCLEOTIDE SEQUENCE [LARGE SCALE GENOMIC DNA]</scope>
    <source>
        <strain evidence="3 4">NIES-4479</strain>
    </source>
</reference>
<gene>
    <name evidence="3" type="primary">PLEST012145</name>
    <name evidence="3" type="ORF">PLESTB_001347100</name>
</gene>
<dbReference type="GO" id="GO:0051082">
    <property type="term" value="F:unfolded protein binding"/>
    <property type="evidence" value="ECO:0007669"/>
    <property type="project" value="TreeGrafter"/>
</dbReference>
<dbReference type="Proteomes" id="UP001165080">
    <property type="component" value="Unassembled WGS sequence"/>
</dbReference>
<evidence type="ECO:0000259" key="2">
    <source>
        <dbReference type="Pfam" id="PF08547"/>
    </source>
</evidence>
<proteinExistence type="inferred from homology"/>
<protein>
    <recommendedName>
        <fullName evidence="2">NADH:ubiquinone oxidoreductase intermediate-associated protein 30 domain-containing protein</fullName>
    </recommendedName>
</protein>
<dbReference type="EMBL" id="BRXU01000022">
    <property type="protein sequence ID" value="GLC58328.1"/>
    <property type="molecule type" value="Genomic_DNA"/>
</dbReference>
<evidence type="ECO:0000313" key="3">
    <source>
        <dbReference type="EMBL" id="GLC58328.1"/>
    </source>
</evidence>
<comment type="caution">
    <text evidence="3">The sequence shown here is derived from an EMBL/GenBank/DDBJ whole genome shotgun (WGS) entry which is preliminary data.</text>
</comment>
<feature type="domain" description="NADH:ubiquinone oxidoreductase intermediate-associated protein 30" evidence="2">
    <location>
        <begin position="110"/>
        <end position="267"/>
    </location>
</feature>
<accession>A0A9W6BUB9</accession>
<dbReference type="InterPro" id="IPR013857">
    <property type="entry name" value="NADH-UbQ_OxRdtase-assoc_prot30"/>
</dbReference>
<name>A0A9W6BUB9_9CHLO</name>